<evidence type="ECO:0000313" key="2">
    <source>
        <dbReference type="EMBL" id="GHC43701.1"/>
    </source>
</evidence>
<comment type="caution">
    <text evidence="2">The sequence shown here is derived from an EMBL/GenBank/DDBJ whole genome shotgun (WGS) entry which is preliminary data.</text>
</comment>
<dbReference type="Proteomes" id="UP000608923">
    <property type="component" value="Unassembled WGS sequence"/>
</dbReference>
<proteinExistence type="predicted"/>
<name>A0A8H9IKE6_9BURK</name>
<sequence length="56" mass="6031">MQAAPAFDGLSCLSVTQVLDVVFQAWVFVFGFGFIALVCVLDLNPLLLLLMLDQAG</sequence>
<protein>
    <submittedName>
        <fullName evidence="2">Uncharacterized protein</fullName>
    </submittedName>
</protein>
<keyword evidence="1" id="KW-0812">Transmembrane</keyword>
<organism evidence="2 3">
    <name type="scientific">Alcaligenes pakistanensis</name>
    <dbReference type="NCBI Taxonomy" id="1482717"/>
    <lineage>
        <taxon>Bacteria</taxon>
        <taxon>Pseudomonadati</taxon>
        <taxon>Pseudomonadota</taxon>
        <taxon>Betaproteobacteria</taxon>
        <taxon>Burkholderiales</taxon>
        <taxon>Alcaligenaceae</taxon>
        <taxon>Alcaligenes</taxon>
    </lineage>
</organism>
<dbReference type="AlphaFoldDB" id="A0A8H9IKE6"/>
<reference evidence="3" key="1">
    <citation type="journal article" date="2019" name="Int. J. Syst. Evol. Microbiol.">
        <title>The Global Catalogue of Microorganisms (GCM) 10K type strain sequencing project: providing services to taxonomists for standard genome sequencing and annotation.</title>
        <authorList>
            <consortium name="The Broad Institute Genomics Platform"/>
            <consortium name="The Broad Institute Genome Sequencing Center for Infectious Disease"/>
            <person name="Wu L."/>
            <person name="Ma J."/>
        </authorList>
    </citation>
    <scope>NUCLEOTIDE SEQUENCE [LARGE SCALE GENOMIC DNA]</scope>
    <source>
        <strain evidence="3">KCTC 42083</strain>
    </source>
</reference>
<keyword evidence="3" id="KW-1185">Reference proteome</keyword>
<evidence type="ECO:0000313" key="3">
    <source>
        <dbReference type="Proteomes" id="UP000608923"/>
    </source>
</evidence>
<dbReference type="EMBL" id="BMZN01000002">
    <property type="protein sequence ID" value="GHC43701.1"/>
    <property type="molecule type" value="Genomic_DNA"/>
</dbReference>
<gene>
    <name evidence="2" type="ORF">GCM10010096_13540</name>
</gene>
<evidence type="ECO:0000256" key="1">
    <source>
        <dbReference type="SAM" id="Phobius"/>
    </source>
</evidence>
<feature type="transmembrane region" description="Helical" evidence="1">
    <location>
        <begin position="25"/>
        <end position="52"/>
    </location>
</feature>
<accession>A0A8H9IKE6</accession>
<keyword evidence="1" id="KW-0472">Membrane</keyword>
<keyword evidence="1" id="KW-1133">Transmembrane helix</keyword>